<dbReference type="GO" id="GO:0008976">
    <property type="term" value="F:polyphosphate kinase activity"/>
    <property type="evidence" value="ECO:0007669"/>
    <property type="project" value="UniProtKB-UniRule"/>
</dbReference>
<dbReference type="SUPFAM" id="SSF52540">
    <property type="entry name" value="P-loop containing nucleoside triphosphate hydrolases"/>
    <property type="match status" value="1"/>
</dbReference>
<evidence type="ECO:0000256" key="1">
    <source>
        <dbReference type="ARBA" id="ARBA00009924"/>
    </source>
</evidence>
<dbReference type="InterPro" id="IPR022486">
    <property type="entry name" value="PPK2_PA0141"/>
</dbReference>
<evidence type="ECO:0000256" key="2">
    <source>
        <dbReference type="ARBA" id="ARBA00022679"/>
    </source>
</evidence>
<name>A0A1T4R1U6_9GAMM</name>
<gene>
    <name evidence="6" type="ORF">SAMN02745674_01934</name>
</gene>
<evidence type="ECO:0000313" key="6">
    <source>
        <dbReference type="EMBL" id="SKA09816.1"/>
    </source>
</evidence>
<proteinExistence type="inferred from homology"/>
<dbReference type="EC" id="2.7.4.-" evidence="4"/>
<dbReference type="STRING" id="1122188.SAMN02745674_01934"/>
<comment type="similarity">
    <text evidence="1 4">Belongs to the polyphosphate kinase 2 (PPK2) family. Class I subfamily.</text>
</comment>
<evidence type="ECO:0000256" key="4">
    <source>
        <dbReference type="RuleBase" id="RU369062"/>
    </source>
</evidence>
<dbReference type="Pfam" id="PF03976">
    <property type="entry name" value="PPK2"/>
    <property type="match status" value="1"/>
</dbReference>
<dbReference type="GO" id="GO:0006793">
    <property type="term" value="P:phosphorus metabolic process"/>
    <property type="evidence" value="ECO:0007669"/>
    <property type="project" value="InterPro"/>
</dbReference>
<dbReference type="InterPro" id="IPR016898">
    <property type="entry name" value="Polyphosphate_phosphotransfera"/>
</dbReference>
<organism evidence="6 7">
    <name type="scientific">Lysobacter spongiicola DSM 21749</name>
    <dbReference type="NCBI Taxonomy" id="1122188"/>
    <lineage>
        <taxon>Bacteria</taxon>
        <taxon>Pseudomonadati</taxon>
        <taxon>Pseudomonadota</taxon>
        <taxon>Gammaproteobacteria</taxon>
        <taxon>Lysobacterales</taxon>
        <taxon>Lysobacteraceae</taxon>
        <taxon>Novilysobacter</taxon>
    </lineage>
</organism>
<dbReference type="Gene3D" id="3.40.50.300">
    <property type="entry name" value="P-loop containing nucleotide triphosphate hydrolases"/>
    <property type="match status" value="1"/>
</dbReference>
<evidence type="ECO:0000313" key="7">
    <source>
        <dbReference type="Proteomes" id="UP000190061"/>
    </source>
</evidence>
<dbReference type="OrthoDB" id="9775224at2"/>
<comment type="function">
    <text evidence="4">Uses inorganic polyphosphate (polyP) as a donor to convert GDP to GTP or ADP to ATP.</text>
</comment>
<dbReference type="PIRSF" id="PIRSF028756">
    <property type="entry name" value="PPK2_prd"/>
    <property type="match status" value="1"/>
</dbReference>
<evidence type="ECO:0000256" key="3">
    <source>
        <dbReference type="ARBA" id="ARBA00022777"/>
    </source>
</evidence>
<dbReference type="NCBIfam" id="TIGR03707">
    <property type="entry name" value="PPK2_P_aer"/>
    <property type="match status" value="1"/>
</dbReference>
<feature type="domain" description="Polyphosphate kinase-2-related" evidence="5">
    <location>
        <begin position="3"/>
        <end position="225"/>
    </location>
</feature>
<dbReference type="Proteomes" id="UP000190061">
    <property type="component" value="Unassembled WGS sequence"/>
</dbReference>
<dbReference type="PANTHER" id="PTHR34383:SF1">
    <property type="entry name" value="ADP-POLYPHOSPHATE PHOSPHOTRANSFERASE"/>
    <property type="match status" value="1"/>
</dbReference>
<keyword evidence="2 4" id="KW-0808">Transferase</keyword>
<dbReference type="PANTHER" id="PTHR34383">
    <property type="entry name" value="POLYPHOSPHATE:AMP PHOSPHOTRANSFERASE-RELATED"/>
    <property type="match status" value="1"/>
</dbReference>
<dbReference type="InterPro" id="IPR022488">
    <property type="entry name" value="PPK2-related"/>
</dbReference>
<dbReference type="EMBL" id="FUXP01000006">
    <property type="protein sequence ID" value="SKA09816.1"/>
    <property type="molecule type" value="Genomic_DNA"/>
</dbReference>
<dbReference type="RefSeq" id="WP_078758504.1">
    <property type="nucleotide sequence ID" value="NZ_FUXP01000006.1"/>
</dbReference>
<evidence type="ECO:0000259" key="5">
    <source>
        <dbReference type="Pfam" id="PF03976"/>
    </source>
</evidence>
<sequence>MGQLSKKTYKALLKPMELELVSMARWLRETGARVVVVFEGRDTAGKGGAIDAVRKRLNPRQCRVVALPKPNDRESGQWYFQRYACHLPAAGEIVLFDRSWYNRAGVEKVMGYASEDEVEQFLAQAPVFEKQLVDDGILLFKYWLCCDQEKQEERFAERREDPLKRWKLSPIDLKARECYEDYTRAREAMLRATHTAHAPWTLVDFNDQKLGRLSLIRNLLDRLPDTRLPGPVAGLPPLEEAPKKERFTVIEPIPDFPTD</sequence>
<keyword evidence="7" id="KW-1185">Reference proteome</keyword>
<dbReference type="AlphaFoldDB" id="A0A1T4R1U6"/>
<protein>
    <recommendedName>
        <fullName evidence="4">ADP/GDP-polyphosphate phosphotransferase</fullName>
        <ecNumber evidence="4">2.7.4.-</ecNumber>
    </recommendedName>
    <alternativeName>
        <fullName evidence="4">Polyphosphate kinase PPK2</fullName>
    </alternativeName>
</protein>
<keyword evidence="3 4" id="KW-0418">Kinase</keyword>
<accession>A0A1T4R1U6</accession>
<comment type="subunit">
    <text evidence="4">Homotetramer.</text>
</comment>
<dbReference type="InterPro" id="IPR027417">
    <property type="entry name" value="P-loop_NTPase"/>
</dbReference>
<reference evidence="6 7" key="1">
    <citation type="submission" date="2017-02" db="EMBL/GenBank/DDBJ databases">
        <authorList>
            <person name="Peterson S.W."/>
        </authorList>
    </citation>
    <scope>NUCLEOTIDE SEQUENCE [LARGE SCALE GENOMIC DNA]</scope>
    <source>
        <strain evidence="6 7">DSM 21749</strain>
    </source>
</reference>